<gene>
    <name evidence="4" type="ORF">METZ01_LOCUS141598</name>
</gene>
<name>A0A381ZHX9_9ZZZZ</name>
<accession>A0A381ZHX9</accession>
<dbReference type="PANTHER" id="PTHR11715">
    <property type="entry name" value="GLYCINE CLEAVAGE SYSTEM H PROTEIN"/>
    <property type="match status" value="1"/>
</dbReference>
<dbReference type="PANTHER" id="PTHR11715:SF3">
    <property type="entry name" value="GLYCINE CLEAVAGE SYSTEM H PROTEIN-RELATED"/>
    <property type="match status" value="1"/>
</dbReference>
<comment type="similarity">
    <text evidence="1">Belongs to the GcvH family.</text>
</comment>
<dbReference type="NCBIfam" id="NF002270">
    <property type="entry name" value="PRK01202.1"/>
    <property type="match status" value="1"/>
</dbReference>
<dbReference type="PROSITE" id="PS50968">
    <property type="entry name" value="BIOTINYL_LIPOYL"/>
    <property type="match status" value="1"/>
</dbReference>
<dbReference type="GO" id="GO:0005960">
    <property type="term" value="C:glycine cleavage complex"/>
    <property type="evidence" value="ECO:0007669"/>
    <property type="project" value="InterPro"/>
</dbReference>
<proteinExistence type="inferred from homology"/>
<keyword evidence="2" id="KW-0450">Lipoyl</keyword>
<reference evidence="4" key="1">
    <citation type="submission" date="2018-05" db="EMBL/GenBank/DDBJ databases">
        <authorList>
            <person name="Lanie J.A."/>
            <person name="Ng W.-L."/>
            <person name="Kazmierczak K.M."/>
            <person name="Andrzejewski T.M."/>
            <person name="Davidsen T.M."/>
            <person name="Wayne K.J."/>
            <person name="Tettelin H."/>
            <person name="Glass J.I."/>
            <person name="Rusch D."/>
            <person name="Podicherti R."/>
            <person name="Tsui H.-C.T."/>
            <person name="Winkler M.E."/>
        </authorList>
    </citation>
    <scope>NUCLEOTIDE SEQUENCE</scope>
</reference>
<feature type="domain" description="Lipoyl-binding" evidence="3">
    <location>
        <begin position="21"/>
        <end position="103"/>
    </location>
</feature>
<dbReference type="SUPFAM" id="SSF51230">
    <property type="entry name" value="Single hybrid motif"/>
    <property type="match status" value="1"/>
</dbReference>
<dbReference type="NCBIfam" id="TIGR00527">
    <property type="entry name" value="gcvH"/>
    <property type="match status" value="1"/>
</dbReference>
<dbReference type="InterPro" id="IPR003016">
    <property type="entry name" value="2-oxoA_DH_lipoyl-BS"/>
</dbReference>
<evidence type="ECO:0000256" key="2">
    <source>
        <dbReference type="ARBA" id="ARBA00022823"/>
    </source>
</evidence>
<dbReference type="InterPro" id="IPR002930">
    <property type="entry name" value="GCV_H"/>
</dbReference>
<dbReference type="GO" id="GO:0019464">
    <property type="term" value="P:glycine decarboxylation via glycine cleavage system"/>
    <property type="evidence" value="ECO:0007669"/>
    <property type="project" value="InterPro"/>
</dbReference>
<dbReference type="HAMAP" id="MF_00272">
    <property type="entry name" value="GcvH"/>
    <property type="match status" value="1"/>
</dbReference>
<dbReference type="AlphaFoldDB" id="A0A381ZHX9"/>
<protein>
    <recommendedName>
        <fullName evidence="3">Lipoyl-binding domain-containing protein</fullName>
    </recommendedName>
</protein>
<dbReference type="Pfam" id="PF01597">
    <property type="entry name" value="GCV_H"/>
    <property type="match status" value="1"/>
</dbReference>
<dbReference type="InterPro" id="IPR017453">
    <property type="entry name" value="GCV_H_sub"/>
</dbReference>
<evidence type="ECO:0000259" key="3">
    <source>
        <dbReference type="PROSITE" id="PS50968"/>
    </source>
</evidence>
<dbReference type="Gene3D" id="2.40.50.100">
    <property type="match status" value="1"/>
</dbReference>
<dbReference type="InterPro" id="IPR011053">
    <property type="entry name" value="Single_hybrid_motif"/>
</dbReference>
<organism evidence="4">
    <name type="scientific">marine metagenome</name>
    <dbReference type="NCBI Taxonomy" id="408172"/>
    <lineage>
        <taxon>unclassified sequences</taxon>
        <taxon>metagenomes</taxon>
        <taxon>ecological metagenomes</taxon>
    </lineage>
</organism>
<dbReference type="CDD" id="cd06848">
    <property type="entry name" value="GCS_H"/>
    <property type="match status" value="1"/>
</dbReference>
<dbReference type="EMBL" id="UINC01021354">
    <property type="protein sequence ID" value="SVA88744.1"/>
    <property type="molecule type" value="Genomic_DNA"/>
</dbReference>
<dbReference type="GO" id="GO:0005829">
    <property type="term" value="C:cytosol"/>
    <property type="evidence" value="ECO:0007669"/>
    <property type="project" value="TreeGrafter"/>
</dbReference>
<evidence type="ECO:0000256" key="1">
    <source>
        <dbReference type="ARBA" id="ARBA00009249"/>
    </source>
</evidence>
<evidence type="ECO:0000313" key="4">
    <source>
        <dbReference type="EMBL" id="SVA88744.1"/>
    </source>
</evidence>
<dbReference type="GO" id="GO:0009249">
    <property type="term" value="P:protein lipoylation"/>
    <property type="evidence" value="ECO:0007669"/>
    <property type="project" value="TreeGrafter"/>
</dbReference>
<dbReference type="InterPro" id="IPR000089">
    <property type="entry name" value="Biotin_lipoyl"/>
</dbReference>
<dbReference type="PROSITE" id="PS00189">
    <property type="entry name" value="LIPOYL"/>
    <property type="match status" value="1"/>
</dbReference>
<dbReference type="InterPro" id="IPR033753">
    <property type="entry name" value="GCV_H/Fam206"/>
</dbReference>
<sequence length="127" mass="14200">MYPENLKYSEEHEWLLENNGVATIGITSFAVESLGDIVFIELPQVGAEITQFSTFGEVESVKAASEIYSPISGKIIEINEKLETEPELLNNSPFEDGWLIKVEITDNSEFEKLMSAKEYETFVNAGS</sequence>